<name>A0ABR4F148_9PEZI</name>
<dbReference type="InterPro" id="IPR002018">
    <property type="entry name" value="CarbesteraseB"/>
</dbReference>
<comment type="caution">
    <text evidence="5">The sequence shown here is derived from an EMBL/GenBank/DDBJ whole genome shotgun (WGS) entry which is preliminary data.</text>
</comment>
<dbReference type="Gene3D" id="3.40.50.1820">
    <property type="entry name" value="alpha/beta hydrolase"/>
    <property type="match status" value="1"/>
</dbReference>
<reference evidence="5 6" key="1">
    <citation type="submission" date="2024-03" db="EMBL/GenBank/DDBJ databases">
        <title>A high-quality draft genome sequence of Diaporthe vaccinii, a causative agent of upright dieback and viscid rot disease in cranberry plants.</title>
        <authorList>
            <person name="Sarrasin M."/>
            <person name="Lang B.F."/>
            <person name="Burger G."/>
        </authorList>
    </citation>
    <scope>NUCLEOTIDE SEQUENCE [LARGE SCALE GENOMIC DNA]</scope>
    <source>
        <strain evidence="5 6">IS7</strain>
    </source>
</reference>
<feature type="signal peptide" evidence="3">
    <location>
        <begin position="1"/>
        <end position="23"/>
    </location>
</feature>
<dbReference type="SUPFAM" id="SSF53474">
    <property type="entry name" value="alpha/beta-Hydrolases"/>
    <property type="match status" value="1"/>
</dbReference>
<proteinExistence type="inferred from homology"/>
<evidence type="ECO:0000313" key="6">
    <source>
        <dbReference type="Proteomes" id="UP001600888"/>
    </source>
</evidence>
<keyword evidence="2 3" id="KW-0378">Hydrolase</keyword>
<dbReference type="PANTHER" id="PTHR11559">
    <property type="entry name" value="CARBOXYLESTERASE"/>
    <property type="match status" value="1"/>
</dbReference>
<feature type="chain" id="PRO_5044974920" description="Carboxylic ester hydrolase" evidence="3">
    <location>
        <begin position="24"/>
        <end position="579"/>
    </location>
</feature>
<evidence type="ECO:0000313" key="5">
    <source>
        <dbReference type="EMBL" id="KAL2288408.1"/>
    </source>
</evidence>
<accession>A0ABR4F148</accession>
<dbReference type="InterPro" id="IPR029058">
    <property type="entry name" value="AB_hydrolase_fold"/>
</dbReference>
<protein>
    <recommendedName>
        <fullName evidence="3">Carboxylic ester hydrolase</fullName>
        <ecNumber evidence="3">3.1.1.-</ecNumber>
    </recommendedName>
</protein>
<dbReference type="Pfam" id="PF00135">
    <property type="entry name" value="COesterase"/>
    <property type="match status" value="1"/>
</dbReference>
<evidence type="ECO:0000256" key="2">
    <source>
        <dbReference type="ARBA" id="ARBA00022801"/>
    </source>
</evidence>
<dbReference type="EC" id="3.1.1.-" evidence="3"/>
<dbReference type="Proteomes" id="UP001600888">
    <property type="component" value="Unassembled WGS sequence"/>
</dbReference>
<dbReference type="InterPro" id="IPR050309">
    <property type="entry name" value="Type-B_Carboxylest/Lipase"/>
</dbReference>
<sequence length="579" mass="60638">MPAISPLLLPLLLLPALAGLGSASPLAGGPKTNTRQASWTVGQPVTVRAGTVRGGASRVRPEVSAYLGIPFAQPPTGQLRFMPPVAVASFSSGGNSTDNSTAFDASDFGPDCPSNHIPTDQAYIGGPAGQAILTAEAQTGRPLSEDCLSLNVWTKPQSGSGVPKAVLFWIFGGGFSIGNTACEIYDGSVLADENDVVVIEVLQDDGNRRVVSAEDAGLQQNVGLLDQRMALEWARDNVAAFGGDPSRITVFGQSAGGASTDYLNIMYPDDPIANGFIPQSGVASGAVGALAGTPEDAATAWYDVSASAGCGGEEAGPRTVDCMRMKTTAEILGAVDENDLIAIQTGFSPVADDITAPSAAVDRINAGDFAKVPMLVGNVENEAGFIWPVLLAYTYFDKSTVDTIAPLTNLVQTILDIANLGVTAYRYRFYGGNYTNLYVDYVGSDYHTSELPVVFGTASWLTGIQDTPAQASMGAFMRNAWAEFARDPEDGLANLGWPKYDPNADTLARLAFEGEAEPSYVDPDDTDTLCTPINFVLNRVTGSTSTVMSCLNSAVMAVVSNGTQSEQVKQVLASQCHPP</sequence>
<keyword evidence="6" id="KW-1185">Reference proteome</keyword>
<evidence type="ECO:0000256" key="3">
    <source>
        <dbReference type="RuleBase" id="RU361235"/>
    </source>
</evidence>
<dbReference type="InterPro" id="IPR019826">
    <property type="entry name" value="Carboxylesterase_B_AS"/>
</dbReference>
<dbReference type="PROSITE" id="PS00122">
    <property type="entry name" value="CARBOXYLESTERASE_B_1"/>
    <property type="match status" value="1"/>
</dbReference>
<evidence type="ECO:0000256" key="1">
    <source>
        <dbReference type="ARBA" id="ARBA00005964"/>
    </source>
</evidence>
<dbReference type="EMBL" id="JBAWTH010000016">
    <property type="protein sequence ID" value="KAL2288408.1"/>
    <property type="molecule type" value="Genomic_DNA"/>
</dbReference>
<comment type="similarity">
    <text evidence="1 3">Belongs to the type-B carboxylesterase/lipase family.</text>
</comment>
<gene>
    <name evidence="5" type="ORF">FJTKL_03799</name>
</gene>
<organism evidence="5 6">
    <name type="scientific">Diaporthe vaccinii</name>
    <dbReference type="NCBI Taxonomy" id="105482"/>
    <lineage>
        <taxon>Eukaryota</taxon>
        <taxon>Fungi</taxon>
        <taxon>Dikarya</taxon>
        <taxon>Ascomycota</taxon>
        <taxon>Pezizomycotina</taxon>
        <taxon>Sordariomycetes</taxon>
        <taxon>Sordariomycetidae</taxon>
        <taxon>Diaporthales</taxon>
        <taxon>Diaporthaceae</taxon>
        <taxon>Diaporthe</taxon>
        <taxon>Diaporthe eres species complex</taxon>
    </lineage>
</organism>
<evidence type="ECO:0000259" key="4">
    <source>
        <dbReference type="Pfam" id="PF00135"/>
    </source>
</evidence>
<feature type="domain" description="Carboxylesterase type B" evidence="4">
    <location>
        <begin position="45"/>
        <end position="392"/>
    </location>
</feature>
<keyword evidence="3" id="KW-0732">Signal</keyword>